<gene>
    <name evidence="7" type="ORF">F2Q69_00011460</name>
</gene>
<sequence>AISLLEVSPSSPSSSLGVLTRAKSLALQRKPSSSFSLPTSPSPSPNQKTTDCGGSYLELRSRRLQKKSPIVVIKRRKQQLRRKESCGRSPKSDSVVESGVGSKEKILNDEINNKGSTSLEDKLLELQVSPSSPSSSLGVLTRAKSLALQRKPSSSFSLPTSPSPSPNQKTTDCGGSYLELRSRRLQKKSPIVVIKRRKQQLRRKESCGRSPKSDSVVESGVGSKEKILNDEINNKGSTSLEDKLLELQGNERSTSESTPCTLKREAEINTSLGSSTKLNNGISDNSDQIEENLSGSHRPTTPDMDRFFSGAEEEQQKQFIEKYNFDPVNEQPLPGRFEWEK</sequence>
<feature type="domain" description="Cyclin-dependent kinase inhibitor" evidence="6">
    <location>
        <begin position="299"/>
        <end position="341"/>
    </location>
</feature>
<dbReference type="InterPro" id="IPR003175">
    <property type="entry name" value="CDI_dom"/>
</dbReference>
<proteinExistence type="inferred from homology"/>
<dbReference type="EMBL" id="QGKX02000996">
    <property type="protein sequence ID" value="KAF3559000.1"/>
    <property type="molecule type" value="Genomic_DNA"/>
</dbReference>
<feature type="non-terminal residue" evidence="7">
    <location>
        <position position="1"/>
    </location>
</feature>
<evidence type="ECO:0000313" key="8">
    <source>
        <dbReference type="Proteomes" id="UP000712600"/>
    </source>
</evidence>
<dbReference type="PANTHER" id="PTHR46776">
    <property type="entry name" value="CYCLIN-DEPENDENT KINASE INHIBITOR 4-RELATED"/>
    <property type="match status" value="1"/>
</dbReference>
<reference evidence="7" key="1">
    <citation type="submission" date="2019-12" db="EMBL/GenBank/DDBJ databases">
        <title>Genome sequencing and annotation of Brassica cretica.</title>
        <authorList>
            <person name="Studholme D.J."/>
            <person name="Sarris P."/>
        </authorList>
    </citation>
    <scope>NUCLEOTIDE SEQUENCE</scope>
    <source>
        <strain evidence="7">PFS-109/04</strain>
        <tissue evidence="7">Leaf</tissue>
    </source>
</reference>
<comment type="subcellular location">
    <subcellularLocation>
        <location evidence="1">Nucleus</location>
        <location evidence="1">Nucleoplasm</location>
    </subcellularLocation>
</comment>
<comment type="similarity">
    <text evidence="2">Belongs to the CDI family. ICK/KRP subfamily.</text>
</comment>
<accession>A0A8S9R6H7</accession>
<organism evidence="7 8">
    <name type="scientific">Brassica cretica</name>
    <name type="common">Mustard</name>
    <dbReference type="NCBI Taxonomy" id="69181"/>
    <lineage>
        <taxon>Eukaryota</taxon>
        <taxon>Viridiplantae</taxon>
        <taxon>Streptophyta</taxon>
        <taxon>Embryophyta</taxon>
        <taxon>Tracheophyta</taxon>
        <taxon>Spermatophyta</taxon>
        <taxon>Magnoliopsida</taxon>
        <taxon>eudicotyledons</taxon>
        <taxon>Gunneridae</taxon>
        <taxon>Pentapetalae</taxon>
        <taxon>rosids</taxon>
        <taxon>malvids</taxon>
        <taxon>Brassicales</taxon>
        <taxon>Brassicaceae</taxon>
        <taxon>Brassiceae</taxon>
        <taxon>Brassica</taxon>
    </lineage>
</organism>
<evidence type="ECO:0000313" key="7">
    <source>
        <dbReference type="EMBL" id="KAF3559000.1"/>
    </source>
</evidence>
<dbReference type="GO" id="GO:0051726">
    <property type="term" value="P:regulation of cell cycle"/>
    <property type="evidence" value="ECO:0007669"/>
    <property type="project" value="InterPro"/>
</dbReference>
<dbReference type="InterPro" id="IPR044275">
    <property type="entry name" value="KRP"/>
</dbReference>
<evidence type="ECO:0000256" key="5">
    <source>
        <dbReference type="SAM" id="MobiDB-lite"/>
    </source>
</evidence>
<evidence type="ECO:0000256" key="4">
    <source>
        <dbReference type="ARBA" id="ARBA00023306"/>
    </source>
</evidence>
<feature type="non-terminal residue" evidence="7">
    <location>
        <position position="341"/>
    </location>
</feature>
<evidence type="ECO:0000259" key="6">
    <source>
        <dbReference type="Pfam" id="PF02234"/>
    </source>
</evidence>
<evidence type="ECO:0000256" key="3">
    <source>
        <dbReference type="ARBA" id="ARBA00023013"/>
    </source>
</evidence>
<feature type="region of interest" description="Disordered" evidence="5">
    <location>
        <begin position="148"/>
        <end position="174"/>
    </location>
</feature>
<protein>
    <recommendedName>
        <fullName evidence="6">Cyclin-dependent kinase inhibitor domain-containing protein</fullName>
    </recommendedName>
</protein>
<comment type="caution">
    <text evidence="7">The sequence shown here is derived from an EMBL/GenBank/DDBJ whole genome shotgun (WGS) entry which is preliminary data.</text>
</comment>
<keyword evidence="4" id="KW-0131">Cell cycle</keyword>
<dbReference type="Pfam" id="PF02234">
    <property type="entry name" value="CDI"/>
    <property type="match status" value="1"/>
</dbReference>
<dbReference type="Gene3D" id="4.10.365.10">
    <property type="entry name" value="p27"/>
    <property type="match status" value="1"/>
</dbReference>
<feature type="region of interest" description="Disordered" evidence="5">
    <location>
        <begin position="28"/>
        <end position="54"/>
    </location>
</feature>
<dbReference type="GO" id="GO:0005654">
    <property type="term" value="C:nucleoplasm"/>
    <property type="evidence" value="ECO:0007669"/>
    <property type="project" value="UniProtKB-SubCell"/>
</dbReference>
<feature type="region of interest" description="Disordered" evidence="5">
    <location>
        <begin position="68"/>
        <end position="101"/>
    </location>
</feature>
<name>A0A8S9R6H7_BRACR</name>
<evidence type="ECO:0000256" key="2">
    <source>
        <dbReference type="ARBA" id="ARBA00010274"/>
    </source>
</evidence>
<dbReference type="AlphaFoldDB" id="A0A8S9R6H7"/>
<evidence type="ECO:0000256" key="1">
    <source>
        <dbReference type="ARBA" id="ARBA00004642"/>
    </source>
</evidence>
<dbReference type="InterPro" id="IPR044898">
    <property type="entry name" value="CDI_dom_sf"/>
</dbReference>
<dbReference type="Proteomes" id="UP000712600">
    <property type="component" value="Unassembled WGS sequence"/>
</dbReference>
<feature type="region of interest" description="Disordered" evidence="5">
    <location>
        <begin position="195"/>
        <end position="222"/>
    </location>
</feature>
<dbReference type="GO" id="GO:0004861">
    <property type="term" value="F:cyclin-dependent protein serine/threonine kinase inhibitor activity"/>
    <property type="evidence" value="ECO:0007669"/>
    <property type="project" value="InterPro"/>
</dbReference>
<keyword evidence="3" id="KW-0649">Protein kinase inhibitor</keyword>